<name>A0ABW3BVP6_9FLAO</name>
<dbReference type="GO" id="GO:0008168">
    <property type="term" value="F:methyltransferase activity"/>
    <property type="evidence" value="ECO:0007669"/>
    <property type="project" value="UniProtKB-KW"/>
</dbReference>
<dbReference type="PIRSF" id="PIRSF022536">
    <property type="entry name" value="A612L_SET"/>
    <property type="match status" value="1"/>
</dbReference>
<accession>A0ABW3BVP6</accession>
<dbReference type="Pfam" id="PF00856">
    <property type="entry name" value="SET"/>
    <property type="match status" value="1"/>
</dbReference>
<dbReference type="RefSeq" id="WP_379942754.1">
    <property type="nucleotide sequence ID" value="NZ_JBHTIB010000012.1"/>
</dbReference>
<organism evidence="2 3">
    <name type="scientific">Mariniflexile aquimaris</name>
    <dbReference type="NCBI Taxonomy" id="881009"/>
    <lineage>
        <taxon>Bacteria</taxon>
        <taxon>Pseudomonadati</taxon>
        <taxon>Bacteroidota</taxon>
        <taxon>Flavobacteriia</taxon>
        <taxon>Flavobacteriales</taxon>
        <taxon>Flavobacteriaceae</taxon>
        <taxon>Mariniflexile</taxon>
    </lineage>
</organism>
<dbReference type="SUPFAM" id="SSF82199">
    <property type="entry name" value="SET domain"/>
    <property type="match status" value="1"/>
</dbReference>
<sequence>MNKSNNSLVEIKQSPLHGKGVFATQNIAKGTILVISHMVPVHVNENLPELLATLQFPWTDEYDAICLSDAGSFFNHSGQPNAEIIARDFENLTQTFAAKTTIKKGEEITIYYNDAFQAFIQQ</sequence>
<dbReference type="InterPro" id="IPR001214">
    <property type="entry name" value="SET_dom"/>
</dbReference>
<keyword evidence="2" id="KW-0489">Methyltransferase</keyword>
<dbReference type="EMBL" id="JBHTIB010000012">
    <property type="protein sequence ID" value="MFD0836592.1"/>
    <property type="molecule type" value="Genomic_DNA"/>
</dbReference>
<evidence type="ECO:0000313" key="3">
    <source>
        <dbReference type="Proteomes" id="UP001597011"/>
    </source>
</evidence>
<dbReference type="Gene3D" id="2.170.270.10">
    <property type="entry name" value="SET domain"/>
    <property type="match status" value="1"/>
</dbReference>
<dbReference type="InterPro" id="IPR009207">
    <property type="entry name" value="SET7_MeTrfase"/>
</dbReference>
<gene>
    <name evidence="2" type="ORF">ACFQ0I_12505</name>
</gene>
<protein>
    <submittedName>
        <fullName evidence="2">SET domain-containing protein</fullName>
        <ecNumber evidence="2">2.1.1.-</ecNumber>
    </submittedName>
</protein>
<comment type="caution">
    <text evidence="2">The sequence shown here is derived from an EMBL/GenBank/DDBJ whole genome shotgun (WGS) entry which is preliminary data.</text>
</comment>
<dbReference type="SMART" id="SM00317">
    <property type="entry name" value="SET"/>
    <property type="match status" value="1"/>
</dbReference>
<feature type="domain" description="SET" evidence="1">
    <location>
        <begin position="7"/>
        <end position="113"/>
    </location>
</feature>
<evidence type="ECO:0000259" key="1">
    <source>
        <dbReference type="PROSITE" id="PS50280"/>
    </source>
</evidence>
<dbReference type="EC" id="2.1.1.-" evidence="2"/>
<reference evidence="3" key="1">
    <citation type="journal article" date="2019" name="Int. J. Syst. Evol. Microbiol.">
        <title>The Global Catalogue of Microorganisms (GCM) 10K type strain sequencing project: providing services to taxonomists for standard genome sequencing and annotation.</title>
        <authorList>
            <consortium name="The Broad Institute Genomics Platform"/>
            <consortium name="The Broad Institute Genome Sequencing Center for Infectious Disease"/>
            <person name="Wu L."/>
            <person name="Ma J."/>
        </authorList>
    </citation>
    <scope>NUCLEOTIDE SEQUENCE [LARGE SCALE GENOMIC DNA]</scope>
    <source>
        <strain evidence="3">CCUG 60529</strain>
    </source>
</reference>
<dbReference type="InterPro" id="IPR046341">
    <property type="entry name" value="SET_dom_sf"/>
</dbReference>
<keyword evidence="2" id="KW-0808">Transferase</keyword>
<dbReference type="Proteomes" id="UP001597011">
    <property type="component" value="Unassembled WGS sequence"/>
</dbReference>
<keyword evidence="3" id="KW-1185">Reference proteome</keyword>
<evidence type="ECO:0000313" key="2">
    <source>
        <dbReference type="EMBL" id="MFD0836592.1"/>
    </source>
</evidence>
<dbReference type="PROSITE" id="PS50280">
    <property type="entry name" value="SET"/>
    <property type="match status" value="1"/>
</dbReference>
<proteinExistence type="predicted"/>
<dbReference type="GO" id="GO:0032259">
    <property type="term" value="P:methylation"/>
    <property type="evidence" value="ECO:0007669"/>
    <property type="project" value="UniProtKB-KW"/>
</dbReference>